<dbReference type="PANTHER" id="PTHR40535">
    <property type="entry name" value="CHROMOSOME UNDETERMINED SCAFFOLD_9, WHOLE GENOME SHOTGUN SEQUENCE"/>
    <property type="match status" value="1"/>
</dbReference>
<keyword evidence="1" id="KW-1133">Transmembrane helix</keyword>
<evidence type="ECO:0000313" key="2">
    <source>
        <dbReference type="EMBL" id="CAD9824352.1"/>
    </source>
</evidence>
<gene>
    <name evidence="2" type="ORF">ASEP1449_LOCUS16186</name>
</gene>
<name>A0A7S2XS57_9STRA</name>
<reference evidence="2" key="1">
    <citation type="submission" date="2021-01" db="EMBL/GenBank/DDBJ databases">
        <authorList>
            <person name="Corre E."/>
            <person name="Pelletier E."/>
            <person name="Niang G."/>
            <person name="Scheremetjew M."/>
            <person name="Finn R."/>
            <person name="Kale V."/>
            <person name="Holt S."/>
            <person name="Cochrane G."/>
            <person name="Meng A."/>
            <person name="Brown T."/>
            <person name="Cohen L."/>
        </authorList>
    </citation>
    <scope>NUCLEOTIDE SEQUENCE</scope>
    <source>
        <strain evidence="2">CCMP2084</strain>
    </source>
</reference>
<keyword evidence="1" id="KW-0472">Membrane</keyword>
<dbReference type="AlphaFoldDB" id="A0A7S2XS57"/>
<sequence>MGCCLWPLRNIMIHPSSIWCSRWFMGYDKKGNPRRGCQTASFAVVILILRVLVVLSIVLFIGCMKEGREAKRAPSTLKYYESSSVCGIFIPDSLETSNGTLTSVEQRQRPSVQEEETRHSIFGPENRGMQRTVNNSIIHDSQQRHPMLRNRREAIDLTANGAMYPSRRRRTKLYSTTFNAESEAREAMGESGVIGHCGDCGACSNPHDITIYDYTKNSLTGDATKCAVKGMIGGRRFAGRCLYERVGLSPKCNNCWVENIICDLKLCVFSCIWHLIKQRFQGGATKGNKGSLNACTYCDEKRCGPEFIRCAGANRRRTGILSDIDRDISSEVCKAVDQKWWETRNDLLEEYRLDNPRVTPIP</sequence>
<proteinExistence type="predicted"/>
<feature type="transmembrane region" description="Helical" evidence="1">
    <location>
        <begin position="40"/>
        <end position="62"/>
    </location>
</feature>
<evidence type="ECO:0000256" key="1">
    <source>
        <dbReference type="SAM" id="Phobius"/>
    </source>
</evidence>
<accession>A0A7S2XS57</accession>
<dbReference type="EMBL" id="HBHQ01023974">
    <property type="protein sequence ID" value="CAD9824352.1"/>
    <property type="molecule type" value="Transcribed_RNA"/>
</dbReference>
<protein>
    <submittedName>
        <fullName evidence="2">Uncharacterized protein</fullName>
    </submittedName>
</protein>
<keyword evidence="1" id="KW-0812">Transmembrane</keyword>
<organism evidence="2">
    <name type="scientific">Attheya septentrionalis</name>
    <dbReference type="NCBI Taxonomy" id="420275"/>
    <lineage>
        <taxon>Eukaryota</taxon>
        <taxon>Sar</taxon>
        <taxon>Stramenopiles</taxon>
        <taxon>Ochrophyta</taxon>
        <taxon>Bacillariophyta</taxon>
        <taxon>Coscinodiscophyceae</taxon>
        <taxon>Chaetocerotophycidae</taxon>
        <taxon>Chaetocerotales</taxon>
        <taxon>Attheyaceae</taxon>
        <taxon>Attheya</taxon>
    </lineage>
</organism>
<dbReference type="PANTHER" id="PTHR40535:SF1">
    <property type="entry name" value="CHROMOSOME UNDETERMINED SCAFFOLD_9, WHOLE GENOME SHOTGUN SEQUENCE"/>
    <property type="match status" value="1"/>
</dbReference>